<keyword evidence="3" id="KW-1185">Reference proteome</keyword>
<dbReference type="PIRSF" id="PIRSF036628">
    <property type="entry name" value="IolB"/>
    <property type="match status" value="1"/>
</dbReference>
<dbReference type="SUPFAM" id="SSF51182">
    <property type="entry name" value="RmlC-like cupins"/>
    <property type="match status" value="1"/>
</dbReference>
<dbReference type="Proteomes" id="UP000620327">
    <property type="component" value="Unassembled WGS sequence"/>
</dbReference>
<evidence type="ECO:0000313" key="3">
    <source>
        <dbReference type="Proteomes" id="UP000620327"/>
    </source>
</evidence>
<dbReference type="EMBL" id="JACOQI010000011">
    <property type="protein sequence ID" value="MBC5770950.1"/>
    <property type="molecule type" value="Genomic_DNA"/>
</dbReference>
<accession>A0A923MIX9</accession>
<dbReference type="AlphaFoldDB" id="A0A923MIX9"/>
<name>A0A923MIX9_9FIRM</name>
<dbReference type="InterPro" id="IPR024203">
    <property type="entry name" value="Deoxy-glucuronate_isom_IolB"/>
</dbReference>
<dbReference type="PANTHER" id="PTHR39193">
    <property type="entry name" value="5-DEOXY-GLUCURONATE ISOMERASE"/>
    <property type="match status" value="1"/>
</dbReference>
<protein>
    <submittedName>
        <fullName evidence="2">5-deoxy-glucuronate isomerase</fullName>
    </submittedName>
</protein>
<evidence type="ECO:0000313" key="2">
    <source>
        <dbReference type="EMBL" id="MBC5770950.1"/>
    </source>
</evidence>
<dbReference type="InterPro" id="IPR011051">
    <property type="entry name" value="RmlC_Cupin_sf"/>
</dbReference>
<dbReference type="GO" id="GO:0008880">
    <property type="term" value="F:glucuronate isomerase activity"/>
    <property type="evidence" value="ECO:0007669"/>
    <property type="project" value="InterPro"/>
</dbReference>
<sequence length="267" mass="30764">MTYFNKNKELKRGYNAYIDESTNYMGTLMNVGLLVMEDGDTYTYESADREVAILLFEGKVTYEYAGKTVEADRPNCFHHEAYCLLAPKGTKITLTAHSHSELYMQDTLNEKDYEPVMYTPETVQTQHAGSKGELMGAMEREIKTFFDYDNAPFSNMVLGEVLNRPGKWSSYPPHHHPQPEVYFYRFDYPHGFGAGFANGDVYKTEQNGCAVINHGFHSQVVAPGYAMCYAWGIRHLEGDPWLKTRIDDKEHEWLWKPDANDHIYPNH</sequence>
<gene>
    <name evidence="2" type="ORF">H8Z83_11580</name>
</gene>
<dbReference type="Pfam" id="PF04962">
    <property type="entry name" value="KduI"/>
    <property type="match status" value="1"/>
</dbReference>
<reference evidence="2" key="1">
    <citation type="submission" date="2020-08" db="EMBL/GenBank/DDBJ databases">
        <title>Genome public.</title>
        <authorList>
            <person name="Liu C."/>
            <person name="Sun Q."/>
        </authorList>
    </citation>
    <scope>NUCLEOTIDE SEQUENCE</scope>
    <source>
        <strain evidence="2">BX15</strain>
    </source>
</reference>
<comment type="caution">
    <text evidence="2">The sequence shown here is derived from an EMBL/GenBank/DDBJ whole genome shotgun (WGS) entry which is preliminary data.</text>
</comment>
<dbReference type="PANTHER" id="PTHR39193:SF1">
    <property type="entry name" value="5-DEOXY-GLUCURONATE ISOMERASE"/>
    <property type="match status" value="1"/>
</dbReference>
<proteinExistence type="predicted"/>
<organism evidence="2 3">
    <name type="scientific">Dysosmobacter segnis</name>
    <dbReference type="NCBI Taxonomy" id="2763042"/>
    <lineage>
        <taxon>Bacteria</taxon>
        <taxon>Bacillati</taxon>
        <taxon>Bacillota</taxon>
        <taxon>Clostridia</taxon>
        <taxon>Eubacteriales</taxon>
        <taxon>Oscillospiraceae</taxon>
        <taxon>Dysosmobacter</taxon>
    </lineage>
</organism>
<keyword evidence="1 2" id="KW-0413">Isomerase</keyword>
<dbReference type="Gene3D" id="2.60.120.10">
    <property type="entry name" value="Jelly Rolls"/>
    <property type="match status" value="1"/>
</dbReference>
<evidence type="ECO:0000256" key="1">
    <source>
        <dbReference type="ARBA" id="ARBA00023235"/>
    </source>
</evidence>
<dbReference type="InterPro" id="IPR021120">
    <property type="entry name" value="KduI/IolB_isomerase"/>
</dbReference>
<dbReference type="GO" id="GO:0019310">
    <property type="term" value="P:inositol catabolic process"/>
    <property type="evidence" value="ECO:0007669"/>
    <property type="project" value="InterPro"/>
</dbReference>
<dbReference type="RefSeq" id="WP_187015180.1">
    <property type="nucleotide sequence ID" value="NZ_JACOQI010000011.1"/>
</dbReference>
<dbReference type="InterPro" id="IPR014710">
    <property type="entry name" value="RmlC-like_jellyroll"/>
</dbReference>